<dbReference type="EMBL" id="JPSL02000040">
    <property type="protein sequence ID" value="KGQ22988.1"/>
    <property type="molecule type" value="Genomic_DNA"/>
</dbReference>
<dbReference type="PATRIC" id="fig|276.5.peg.163"/>
<sequence>MNRKGIALVLALATVLVVSGIGTLLFVRTLGEIRHSGQDQAIVQTLMLARGGANAGGALLSTRVRQDLEALLQTTASITDCWAYGGNVNCVAPLPDPNLVALALSNLASLLQLRVDLRFCNQTFNPSLAGAEVRVRVHFTPIACGQGLPPETRLPPGRFVEGIARTGLGTASSQTYALPFVMVAEARLGPHRRNVVLQGEYRFTVGRSSFARYALFTNVHTLPNGTDVWFTDRTLFDGPVHTNSHFRFYRRPWFGGEVTSAGCTNPGDQSCRGQTNPGAYFYGVGFVTAGATRPSPSAPSYTNQFGTHAPEFTAGVDWNAGFIPLPPNAQDQRQAAQNAGLYFSRDITSLKLYRKCVSVVNGVEVACSEPLPLGVVKYQYIEVTYCTNANCNQTRTEVYRYGEDRLLQRQSGNTFVVVQRNGSPVVFNGVIYTDGQVRSFSGPARSRSNDPSTAGPALAEFAQITVAAQGTIRITGDLKYEKPPCTGVPVRNPNGTVTPATCDNLSARNVLGVYSQGGDVLISTTLRDLNLHATLMSSSGVVGVENYNTIPESGQVYLIGGIIEKYYGAFGTFNASTGQNSTGYGRAFTYDRRFLQGLAPPFFPTTGQDRIQSVSLFSYGQREQVY</sequence>
<protein>
    <recommendedName>
        <fullName evidence="3">DUF4900 domain-containing protein</fullName>
    </recommendedName>
</protein>
<comment type="caution">
    <text evidence="1">The sequence shown here is derived from an EMBL/GenBank/DDBJ whole genome shotgun (WGS) entry which is preliminary data.</text>
</comment>
<reference evidence="1 2" key="1">
    <citation type="journal article" date="2015" name="Genome Announc.">
        <title>Draft Genome Sequence of the Thermophile Thermus filiformis ATCC 43280, Producer of Carotenoid-(Di)glucoside-Branched Fatty Acid (Di)esters and Source of Hyperthermostable Enzymes of Biotechnological Interest.</title>
        <authorList>
            <person name="Mandelli F."/>
            <person name="Oliveira Ramires B."/>
            <person name="Couger M.B."/>
            <person name="Paixao D.A."/>
            <person name="Camilo C.M."/>
            <person name="Polikarpov I."/>
            <person name="Prade R."/>
            <person name="Riano-Pachon D.M."/>
            <person name="Squina F.M."/>
        </authorList>
    </citation>
    <scope>NUCLEOTIDE SEQUENCE [LARGE SCALE GENOMIC DNA]</scope>
    <source>
        <strain evidence="1 2">ATCC 43280</strain>
    </source>
</reference>
<gene>
    <name evidence="1" type="ORF">THFILI_09695</name>
</gene>
<keyword evidence="2" id="KW-1185">Reference proteome</keyword>
<dbReference type="InterPro" id="IPR032601">
    <property type="entry name" value="DUF4900"/>
</dbReference>
<proteinExistence type="predicted"/>
<evidence type="ECO:0000313" key="2">
    <source>
        <dbReference type="Proteomes" id="UP000030364"/>
    </source>
</evidence>
<dbReference type="AlphaFoldDB" id="A0A0A2WT36"/>
<dbReference type="Proteomes" id="UP000030364">
    <property type="component" value="Unassembled WGS sequence"/>
</dbReference>
<name>A0A0A2WT36_THEFI</name>
<dbReference type="Pfam" id="PF16241">
    <property type="entry name" value="DUF4900"/>
    <property type="match status" value="1"/>
</dbReference>
<dbReference type="STRING" id="276.THFILI_09695"/>
<dbReference type="RefSeq" id="WP_038060597.1">
    <property type="nucleotide sequence ID" value="NZ_JPSL02000040.1"/>
</dbReference>
<accession>A0A0A2WT36</accession>
<evidence type="ECO:0000313" key="1">
    <source>
        <dbReference type="EMBL" id="KGQ22988.1"/>
    </source>
</evidence>
<dbReference type="OrthoDB" id="29038at2"/>
<organism evidence="1 2">
    <name type="scientific">Thermus filiformis</name>
    <dbReference type="NCBI Taxonomy" id="276"/>
    <lineage>
        <taxon>Bacteria</taxon>
        <taxon>Thermotogati</taxon>
        <taxon>Deinococcota</taxon>
        <taxon>Deinococci</taxon>
        <taxon>Thermales</taxon>
        <taxon>Thermaceae</taxon>
        <taxon>Thermus</taxon>
    </lineage>
</organism>
<evidence type="ECO:0008006" key="3">
    <source>
        <dbReference type="Google" id="ProtNLM"/>
    </source>
</evidence>